<dbReference type="EMBL" id="PXOA01000312">
    <property type="protein sequence ID" value="RFU76981.1"/>
    <property type="molecule type" value="Genomic_DNA"/>
</dbReference>
<feature type="compositionally biased region" description="Basic and acidic residues" evidence="1">
    <location>
        <begin position="1189"/>
        <end position="1200"/>
    </location>
</feature>
<feature type="compositionally biased region" description="Basic and acidic residues" evidence="1">
    <location>
        <begin position="1314"/>
        <end position="1334"/>
    </location>
</feature>
<feature type="region of interest" description="Disordered" evidence="1">
    <location>
        <begin position="1184"/>
        <end position="1232"/>
    </location>
</feature>
<feature type="region of interest" description="Disordered" evidence="1">
    <location>
        <begin position="1282"/>
        <end position="1442"/>
    </location>
</feature>
<dbReference type="STRING" id="490622.A0A395NM28"/>
<feature type="region of interest" description="Disordered" evidence="1">
    <location>
        <begin position="1249"/>
        <end position="1268"/>
    </location>
</feature>
<feature type="compositionally biased region" description="Basic residues" evidence="1">
    <location>
        <begin position="1698"/>
        <end position="1709"/>
    </location>
</feature>
<feature type="compositionally biased region" description="Basic and acidic residues" evidence="1">
    <location>
        <begin position="788"/>
        <end position="802"/>
    </location>
</feature>
<feature type="compositionally biased region" description="Low complexity" evidence="1">
    <location>
        <begin position="1653"/>
        <end position="1668"/>
    </location>
</feature>
<feature type="region of interest" description="Disordered" evidence="1">
    <location>
        <begin position="216"/>
        <end position="250"/>
    </location>
</feature>
<evidence type="ECO:0000313" key="2">
    <source>
        <dbReference type="EMBL" id="RFU76981.1"/>
    </source>
</evidence>
<feature type="compositionally biased region" description="Acidic residues" evidence="1">
    <location>
        <begin position="1402"/>
        <end position="1416"/>
    </location>
</feature>
<comment type="caution">
    <text evidence="2">The sequence shown here is derived from an EMBL/GenBank/DDBJ whole genome shotgun (WGS) entry which is preliminary data.</text>
</comment>
<protein>
    <submittedName>
        <fullName evidence="2">Uncharacterized protein</fullName>
    </submittedName>
</protein>
<keyword evidence="3" id="KW-1185">Reference proteome</keyword>
<feature type="region of interest" description="Disordered" evidence="1">
    <location>
        <begin position="1589"/>
        <end position="1709"/>
    </location>
</feature>
<dbReference type="Proteomes" id="UP000266272">
    <property type="component" value="Unassembled WGS sequence"/>
</dbReference>
<feature type="compositionally biased region" description="Basic residues" evidence="1">
    <location>
        <begin position="1211"/>
        <end position="1223"/>
    </location>
</feature>
<feature type="region of interest" description="Disordered" evidence="1">
    <location>
        <begin position="168"/>
        <end position="194"/>
    </location>
</feature>
<reference evidence="2 3" key="1">
    <citation type="journal article" date="2018" name="PLoS Pathog.">
        <title>Evolution of structural diversity of trichothecenes, a family of toxins produced by plant pathogenic and entomopathogenic fungi.</title>
        <authorList>
            <person name="Proctor R.H."/>
            <person name="McCormick S.P."/>
            <person name="Kim H.S."/>
            <person name="Cardoza R.E."/>
            <person name="Stanley A.M."/>
            <person name="Lindo L."/>
            <person name="Kelly A."/>
            <person name="Brown D.W."/>
            <person name="Lee T."/>
            <person name="Vaughan M.M."/>
            <person name="Alexander N.J."/>
            <person name="Busman M."/>
            <person name="Gutierrez S."/>
        </authorList>
    </citation>
    <scope>NUCLEOTIDE SEQUENCE [LARGE SCALE GENOMIC DNA]</scope>
    <source>
        <strain evidence="2 3">IBT 40837</strain>
    </source>
</reference>
<organism evidence="2 3">
    <name type="scientific">Trichoderma arundinaceum</name>
    <dbReference type="NCBI Taxonomy" id="490622"/>
    <lineage>
        <taxon>Eukaryota</taxon>
        <taxon>Fungi</taxon>
        <taxon>Dikarya</taxon>
        <taxon>Ascomycota</taxon>
        <taxon>Pezizomycotina</taxon>
        <taxon>Sordariomycetes</taxon>
        <taxon>Hypocreomycetidae</taxon>
        <taxon>Hypocreales</taxon>
        <taxon>Hypocreaceae</taxon>
        <taxon>Trichoderma</taxon>
    </lineage>
</organism>
<feature type="compositionally biased region" description="Basic residues" evidence="1">
    <location>
        <begin position="1382"/>
        <end position="1395"/>
    </location>
</feature>
<evidence type="ECO:0000256" key="1">
    <source>
        <dbReference type="SAM" id="MobiDB-lite"/>
    </source>
</evidence>
<evidence type="ECO:0000313" key="3">
    <source>
        <dbReference type="Proteomes" id="UP000266272"/>
    </source>
</evidence>
<dbReference type="OrthoDB" id="4850289at2759"/>
<gene>
    <name evidence="2" type="ORF">TARUN_5228</name>
</gene>
<accession>A0A395NM28</accession>
<feature type="region of interest" description="Disordered" evidence="1">
    <location>
        <begin position="757"/>
        <end position="812"/>
    </location>
</feature>
<feature type="compositionally biased region" description="Acidic residues" evidence="1">
    <location>
        <begin position="220"/>
        <end position="250"/>
    </location>
</feature>
<feature type="compositionally biased region" description="Basic and acidic residues" evidence="1">
    <location>
        <begin position="1358"/>
        <end position="1367"/>
    </location>
</feature>
<name>A0A395NM28_TRIAR</name>
<feature type="compositionally biased region" description="Low complexity" evidence="1">
    <location>
        <begin position="1284"/>
        <end position="1309"/>
    </location>
</feature>
<feature type="compositionally biased region" description="Polar residues" evidence="1">
    <location>
        <begin position="1630"/>
        <end position="1642"/>
    </location>
</feature>
<feature type="compositionally biased region" description="Basic and acidic residues" evidence="1">
    <location>
        <begin position="757"/>
        <end position="769"/>
    </location>
</feature>
<proteinExistence type="predicted"/>
<sequence>MDTKSGVEDSFLGGPESVPIITDDEAQDRIDIAISPKDRKWIDTHRAFQELLADPDMTIGQILSLNFTQHEAHLLVLSRSTILKAIQADNTRRFQTLLHGRFQGVVADTPTKLTMLYFGLPIEPIDFSLAEMSFEMEIREPEPPRYAADPPLHFLTAHKDRNWGDETLIGKEDRSYPVPVQPPKSWQSNISDDFFSDRPLQKEEDSQDQQPILRLRGGEADDDSSWSEADSNDFNDDEADEDDDYAEEAVEQTGEHLLDNISGDIDDVAMSEVDNGNVDTEEDTTPYPQGENWANLYGFQGRLLSLGPQDCTEFSIVHFDEKSNKVDSIHGSLPIEPDSKTLDYISETILREGGPREARSSFFVMLKGESAPEHWQPSDEQFETSVSLVGWAPEEDAEEAAGPISWCYLTLPKSSDSQLSCKEVCGWGAGQYDAYIKTAFEVLLGLPKGPFHHAFFRLGRSDSDFDTAPTVYGFSTAISSDILSLIPNGDGKPSSLICNQLGNNEVAFVLPCYHSIGNASPDWCGNNTITKALSFIRQMIFTAFGDNAKHLQYVRLLDGCTTLGPEINRDQEYYSIRMSDDLPQNSEIGYASALSAIIAAGNPFVLLYPEWQEDQTILVMQRPDGDDEAEHYVHMPSLSSTADELRASVFDLMKLAGFGPSRILDLKTGNAFISIQPMIDNELTNANVDAPCFFIGRGTTDEEWFSIRARITTPAATITIRDANTWNWRAQVPNTEIWGPRYGLLTKAQAGIKNYEESKTTKEEEKKTVQETAALNSEGTDASKAPPVKKESMEASKTELAQRRSYRGNAVSDSEMRRQTWATQPSIFENYGLLPWPANSGIRFPMNAPPSEHMLRTGPRMPMVSKAILTLTEQGELQRITWDLRNLCLNRAMRCAHEGCRFTYRLDDQQAIARHLRARHTSRKCMWCDETLVGHWDSKKINRHMREKHRDKLMEALGVSKATIRRFEGEGTISIPLQKVKRRHKPLVLALPPDEMIIDTPKPQEPPRKKTCGFCDRCGRDSNFVNKAEQAYHSKHCQPGVFNGAKCKFCTVCGKHVWLSSMEAKKSGKSTGQLTHCPHKVDDADGAHCSGCGFNMSRLPQDGRDQHRKACKGFSAMSGRFCLYCGEEFRDASTQADWDRNKVHMTACYKRSLSEASHLEPPDVAAFHQQQNNLRMQVIIANSSAISSEEGKQDPRKRDLEDSDEEPIRARPAKKPKVGKRGPRMTESSSDGFSDALRAAMESAGVGLQMPQLQSPDPDTRRHNQDALRAILLKNISVGTFNAPTASSQKSPDSSSQTKPPSRSPSRLPSPDPLVEKTQGRASESEPKSQKKIESPSPQDSSASELSDLDDGSDFGDGSEKGERQSADEMSEDELQGDPSSSKRRGRGGKRRGKKGDRDYEFESEDDVDSESDEDGQNSKPPRRSPSPNWQRLLGPEDPQFEPSDEYYCSKCFRKAPKKHNRDRSPLGRRGEIELHYDQNRCCGIRRGIGSTKRLPNRSGWIPSSLMPKPLSNLRKTFLRRYPTYARTVYPLNPTNANGSYYRSDPNNDDNKDWWSIPWPPFRGQSPLPNGWVAPDVVDAPATGRARQQFQLKPVPDPTYREENTVQDSDDDDAESDKDANGKRKKKNKPSSVLNSTKTMTPAGTKKSRRATAKAASAAATRSVKKTTPMVQKMMKAKAATSRKAAQKNTERTVPLRRSTRKRQKTGEK</sequence>